<dbReference type="SUPFAM" id="SSF52200">
    <property type="entry name" value="Toll/Interleukin receptor TIR domain"/>
    <property type="match status" value="1"/>
</dbReference>
<dbReference type="InterPro" id="IPR035897">
    <property type="entry name" value="Toll_tir_struct_dom_sf"/>
</dbReference>
<organism evidence="2 3">
    <name type="scientific">Lottia gigantea</name>
    <name type="common">Giant owl limpet</name>
    <dbReference type="NCBI Taxonomy" id="225164"/>
    <lineage>
        <taxon>Eukaryota</taxon>
        <taxon>Metazoa</taxon>
        <taxon>Spiralia</taxon>
        <taxon>Lophotrochozoa</taxon>
        <taxon>Mollusca</taxon>
        <taxon>Gastropoda</taxon>
        <taxon>Patellogastropoda</taxon>
        <taxon>Lottioidea</taxon>
        <taxon>Lottiidae</taxon>
        <taxon>Lottia</taxon>
    </lineage>
</organism>
<evidence type="ECO:0000259" key="1">
    <source>
        <dbReference type="Pfam" id="PF13676"/>
    </source>
</evidence>
<dbReference type="RefSeq" id="XP_009049390.1">
    <property type="nucleotide sequence ID" value="XM_009051142.1"/>
</dbReference>
<dbReference type="Proteomes" id="UP000030746">
    <property type="component" value="Unassembled WGS sequence"/>
</dbReference>
<name>V4AY29_LOTGI</name>
<protein>
    <recommendedName>
        <fullName evidence="1">TIR domain-containing protein</fullName>
    </recommendedName>
</protein>
<dbReference type="Pfam" id="PF13676">
    <property type="entry name" value="TIR_2"/>
    <property type="match status" value="1"/>
</dbReference>
<proteinExistence type="predicted"/>
<reference evidence="2 3" key="1">
    <citation type="journal article" date="2013" name="Nature">
        <title>Insights into bilaterian evolution from three spiralian genomes.</title>
        <authorList>
            <person name="Simakov O."/>
            <person name="Marletaz F."/>
            <person name="Cho S.J."/>
            <person name="Edsinger-Gonzales E."/>
            <person name="Havlak P."/>
            <person name="Hellsten U."/>
            <person name="Kuo D.H."/>
            <person name="Larsson T."/>
            <person name="Lv J."/>
            <person name="Arendt D."/>
            <person name="Savage R."/>
            <person name="Osoegawa K."/>
            <person name="de Jong P."/>
            <person name="Grimwood J."/>
            <person name="Chapman J.A."/>
            <person name="Shapiro H."/>
            <person name="Aerts A."/>
            <person name="Otillar R.P."/>
            <person name="Terry A.Y."/>
            <person name="Boore J.L."/>
            <person name="Grigoriev I.V."/>
            <person name="Lindberg D.R."/>
            <person name="Seaver E.C."/>
            <person name="Weisblat D.A."/>
            <person name="Putnam N.H."/>
            <person name="Rokhsar D.S."/>
        </authorList>
    </citation>
    <scope>NUCLEOTIDE SEQUENCE [LARGE SCALE GENOMIC DNA]</scope>
</reference>
<feature type="domain" description="TIR" evidence="1">
    <location>
        <begin position="232"/>
        <end position="350"/>
    </location>
</feature>
<dbReference type="GeneID" id="20248411"/>
<evidence type="ECO:0000313" key="3">
    <source>
        <dbReference type="Proteomes" id="UP000030746"/>
    </source>
</evidence>
<evidence type="ECO:0000313" key="2">
    <source>
        <dbReference type="EMBL" id="ESO99950.1"/>
    </source>
</evidence>
<dbReference type="Gene3D" id="1.25.10.10">
    <property type="entry name" value="Leucine-rich Repeat Variant"/>
    <property type="match status" value="1"/>
</dbReference>
<keyword evidence="3" id="KW-1185">Reference proteome</keyword>
<dbReference type="Gene3D" id="3.40.50.10140">
    <property type="entry name" value="Toll/interleukin-1 receptor homology (TIR) domain"/>
    <property type="match status" value="1"/>
</dbReference>
<dbReference type="PANTHER" id="PTHR46270">
    <property type="entry name" value="ARMADILLO-TYPE FOLD-RELATED"/>
    <property type="match status" value="1"/>
</dbReference>
<dbReference type="SUPFAM" id="SSF48371">
    <property type="entry name" value="ARM repeat"/>
    <property type="match status" value="1"/>
</dbReference>
<dbReference type="InterPro" id="IPR016024">
    <property type="entry name" value="ARM-type_fold"/>
</dbReference>
<dbReference type="HOGENOM" id="CLU_018464_0_0_1"/>
<dbReference type="InterPro" id="IPR011989">
    <property type="entry name" value="ARM-like"/>
</dbReference>
<dbReference type="InterPro" id="IPR000157">
    <property type="entry name" value="TIR_dom"/>
</dbReference>
<dbReference type="EMBL" id="KB200869">
    <property type="protein sequence ID" value="ESO99950.1"/>
    <property type="molecule type" value="Genomic_DNA"/>
</dbReference>
<sequence>MIIHNVAMTDANIPLLQELKFAPVLKNYLSFTNDTIKLTAILGLADIMTEEESHYVETNNEVIIFLLMTFKRALFASSRTAKDGNGMIWGVLELAKGIGRLASNDGNKKLLVEKGSLPLLLKLAKSDDLEEQKEALKSMWALAFNEENQDKIIELPGLIEFLDDKNRTGFSDTRSTCYGILWTMRTKLQQSSQFKAIGDRLVVKKTMSPSKTFTEKGELETSEKDSKNKGHVMISYQWGDQEILKRVRDKIRGSKKKVWMDIDDMEGSTLQAMADAVENADIVLICMSRKYKDSPNCRAEAEYAHQLRKTVIPLIMERSYKPDGWLGMILGAKLFYDFSGKYPFESKIEGLLREISQKLNLGDGAVAGPTGSKGVDVVDGPDQKIVPVQNDMVYAPYKAPPPKLGEVKSWNAAQVKDWLKKYGLSGTRVEKLTGREIAFLQKLQASTPEYYYMTVKTDLGIKTLTDMANFEEAMDELPQLS</sequence>
<accession>V4AY29</accession>
<gene>
    <name evidence="2" type="ORF">LOTGIDRAFT_230877</name>
</gene>
<dbReference type="CTD" id="20248411"/>
<dbReference type="AlphaFoldDB" id="V4AY29"/>
<dbReference type="OrthoDB" id="2148946at2759"/>
<dbReference type="PANTHER" id="PTHR46270:SF2">
    <property type="entry name" value="TIR DOMAIN-CONTAINING PROTEIN"/>
    <property type="match status" value="1"/>
</dbReference>
<dbReference type="OMA" id="QNDANIH"/>
<dbReference type="GO" id="GO:0007165">
    <property type="term" value="P:signal transduction"/>
    <property type="evidence" value="ECO:0007669"/>
    <property type="project" value="InterPro"/>
</dbReference>
<dbReference type="KEGG" id="lgi:LOTGIDRAFT_230877"/>